<gene>
    <name evidence="1" type="primary">orf07006</name>
    <name evidence="1" type="ORF">Q903MT_gene6952</name>
</gene>
<proteinExistence type="predicted"/>
<evidence type="ECO:0000313" key="1">
    <source>
        <dbReference type="EMBL" id="QHR92903.1"/>
    </source>
</evidence>
<dbReference type="EMBL" id="MK697708">
    <property type="protein sequence ID" value="QHR92903.1"/>
    <property type="molecule type" value="Genomic_DNA"/>
</dbReference>
<accession>A0A6B9XXZ0</accession>
<reference evidence="1" key="1">
    <citation type="submission" date="2019-03" db="EMBL/GenBank/DDBJ databases">
        <title>Largest Complete Mitochondrial Genome of a Gymnosperm, Sitka Spruce (Picea sitchensis), Indicates Complex Physical Structure.</title>
        <authorList>
            <person name="Jackman S.D."/>
            <person name="Coombe L."/>
            <person name="Warren R."/>
            <person name="Kirk H."/>
            <person name="Trinh E."/>
            <person name="McLeod T."/>
            <person name="Pleasance S."/>
            <person name="Pandoh P."/>
            <person name="Zhao Y."/>
            <person name="Coope R."/>
            <person name="Bousquet J."/>
            <person name="Bohlmann J.C."/>
            <person name="Jones S.J.M."/>
            <person name="Birol I."/>
        </authorList>
    </citation>
    <scope>NUCLEOTIDE SEQUENCE</scope>
    <source>
        <strain evidence="1">Q903</strain>
    </source>
</reference>
<geneLocation type="mitochondrion" evidence="1"/>
<protein>
    <submittedName>
        <fullName evidence="1">Uncharacterized protein</fullName>
    </submittedName>
</protein>
<name>A0A6B9XXZ0_PICSI</name>
<sequence length="67" mass="7425">MLVDLGNAPLQVERSGDKGMPGAITIRLLLLYGSCYDWGPLSYIEKSPRANTLQPNIHPYYYNKGGP</sequence>
<dbReference type="AlphaFoldDB" id="A0A6B9XXZ0"/>
<organism evidence="1">
    <name type="scientific">Picea sitchensis</name>
    <name type="common">Sitka spruce</name>
    <name type="synonym">Pinus sitchensis</name>
    <dbReference type="NCBI Taxonomy" id="3332"/>
    <lineage>
        <taxon>Eukaryota</taxon>
        <taxon>Viridiplantae</taxon>
        <taxon>Streptophyta</taxon>
        <taxon>Embryophyta</taxon>
        <taxon>Tracheophyta</taxon>
        <taxon>Spermatophyta</taxon>
        <taxon>Pinopsida</taxon>
        <taxon>Pinidae</taxon>
        <taxon>Conifers I</taxon>
        <taxon>Pinales</taxon>
        <taxon>Pinaceae</taxon>
        <taxon>Picea</taxon>
    </lineage>
</organism>
<keyword evidence="1" id="KW-0496">Mitochondrion</keyword>